<dbReference type="Proteomes" id="UP001516472">
    <property type="component" value="Unassembled WGS sequence"/>
</dbReference>
<dbReference type="EMBL" id="JAAIYO010000002">
    <property type="protein sequence ID" value="MBE4748153.1"/>
    <property type="molecule type" value="Genomic_DNA"/>
</dbReference>
<protein>
    <submittedName>
        <fullName evidence="2">Uncharacterized protein</fullName>
    </submittedName>
</protein>
<name>A0ABR9PJP9_9BACT</name>
<feature type="region of interest" description="Disordered" evidence="1">
    <location>
        <begin position="1"/>
        <end position="59"/>
    </location>
</feature>
<organism evidence="2 3">
    <name type="scientific">Corallococcus soli</name>
    <dbReference type="NCBI Taxonomy" id="2710757"/>
    <lineage>
        <taxon>Bacteria</taxon>
        <taxon>Pseudomonadati</taxon>
        <taxon>Myxococcota</taxon>
        <taxon>Myxococcia</taxon>
        <taxon>Myxococcales</taxon>
        <taxon>Cystobacterineae</taxon>
        <taxon>Myxococcaceae</taxon>
        <taxon>Corallococcus</taxon>
    </lineage>
</organism>
<proteinExistence type="predicted"/>
<evidence type="ECO:0000256" key="1">
    <source>
        <dbReference type="SAM" id="MobiDB-lite"/>
    </source>
</evidence>
<keyword evidence="3" id="KW-1185">Reference proteome</keyword>
<evidence type="ECO:0000313" key="3">
    <source>
        <dbReference type="Proteomes" id="UP001516472"/>
    </source>
</evidence>
<reference evidence="2 3" key="1">
    <citation type="submission" date="2020-02" db="EMBL/GenBank/DDBJ databases">
        <authorList>
            <person name="Babadi Z.K."/>
            <person name="Risdian C."/>
            <person name="Ebrahimipour G.H."/>
            <person name="Wink J."/>
        </authorList>
    </citation>
    <scope>NUCLEOTIDE SEQUENCE [LARGE SCALE GENOMIC DNA]</scope>
    <source>
        <strain evidence="2 3">ZKHCc1 1396</strain>
    </source>
</reference>
<sequence length="59" mass="6582">MPDKQPPDKARKDPREDKRPMTVQGEFIREEPDPARAPQKAPSASAESAAQRGKLRTGR</sequence>
<evidence type="ECO:0000313" key="2">
    <source>
        <dbReference type="EMBL" id="MBE4748153.1"/>
    </source>
</evidence>
<gene>
    <name evidence="2" type="ORF">G4177_08160</name>
</gene>
<dbReference type="RefSeq" id="WP_193347590.1">
    <property type="nucleotide sequence ID" value="NZ_JAAIYO010000002.1"/>
</dbReference>
<feature type="compositionally biased region" description="Basic and acidic residues" evidence="1">
    <location>
        <begin position="1"/>
        <end position="20"/>
    </location>
</feature>
<accession>A0ABR9PJP9</accession>
<comment type="caution">
    <text evidence="2">The sequence shown here is derived from an EMBL/GenBank/DDBJ whole genome shotgun (WGS) entry which is preliminary data.</text>
</comment>